<evidence type="ECO:0000256" key="7">
    <source>
        <dbReference type="PIRSR" id="PIRSR602481-1"/>
    </source>
</evidence>
<dbReference type="KEGG" id="haz:A9404_06650"/>
<dbReference type="InterPro" id="IPR036388">
    <property type="entry name" value="WH-like_DNA-bd_sf"/>
</dbReference>
<feature type="binding site" evidence="7">
    <location>
        <position position="109"/>
    </location>
    <ligand>
        <name>Zn(2+)</name>
        <dbReference type="ChEBI" id="CHEBI:29105"/>
    </ligand>
</feature>
<evidence type="ECO:0000256" key="2">
    <source>
        <dbReference type="ARBA" id="ARBA00022491"/>
    </source>
</evidence>
<dbReference type="Pfam" id="PF01475">
    <property type="entry name" value="FUR"/>
    <property type="match status" value="1"/>
</dbReference>
<accession>A0A191ZGW8</accession>
<dbReference type="GO" id="GO:1900376">
    <property type="term" value="P:regulation of secondary metabolite biosynthetic process"/>
    <property type="evidence" value="ECO:0007669"/>
    <property type="project" value="TreeGrafter"/>
</dbReference>
<keyword evidence="7" id="KW-0479">Metal-binding</keyword>
<keyword evidence="9" id="KW-1185">Reference proteome</keyword>
<dbReference type="PANTHER" id="PTHR33202">
    <property type="entry name" value="ZINC UPTAKE REGULATION PROTEIN"/>
    <property type="match status" value="1"/>
</dbReference>
<feature type="binding site" evidence="7">
    <location>
        <position position="106"/>
    </location>
    <ligand>
        <name>Zn(2+)</name>
        <dbReference type="ChEBI" id="CHEBI:29105"/>
    </ligand>
</feature>
<evidence type="ECO:0000256" key="6">
    <source>
        <dbReference type="ARBA" id="ARBA00023163"/>
    </source>
</evidence>
<protein>
    <submittedName>
        <fullName evidence="8">Transcriptional repressor</fullName>
    </submittedName>
</protein>
<gene>
    <name evidence="8" type="ORF">A9404_06650</name>
</gene>
<keyword evidence="2" id="KW-0678">Repressor</keyword>
<feature type="binding site" evidence="7">
    <location>
        <position position="149"/>
    </location>
    <ligand>
        <name>Zn(2+)</name>
        <dbReference type="ChEBI" id="CHEBI:29105"/>
    </ligand>
</feature>
<dbReference type="GO" id="GO:0005829">
    <property type="term" value="C:cytosol"/>
    <property type="evidence" value="ECO:0007669"/>
    <property type="project" value="TreeGrafter"/>
</dbReference>
<name>A0A191ZGW8_9GAMM</name>
<dbReference type="AlphaFoldDB" id="A0A191ZGW8"/>
<keyword evidence="3 7" id="KW-0862">Zinc</keyword>
<dbReference type="SUPFAM" id="SSF46785">
    <property type="entry name" value="Winged helix' DNA-binding domain"/>
    <property type="match status" value="1"/>
</dbReference>
<evidence type="ECO:0000256" key="1">
    <source>
        <dbReference type="ARBA" id="ARBA00007957"/>
    </source>
</evidence>
<dbReference type="InterPro" id="IPR002481">
    <property type="entry name" value="FUR"/>
</dbReference>
<dbReference type="RefSeq" id="WP_066099467.1">
    <property type="nucleotide sequence ID" value="NZ_CP016027.1"/>
</dbReference>
<dbReference type="STRING" id="1860122.A9404_06650"/>
<evidence type="ECO:0000313" key="9">
    <source>
        <dbReference type="Proteomes" id="UP000078596"/>
    </source>
</evidence>
<dbReference type="GO" id="GO:0045892">
    <property type="term" value="P:negative regulation of DNA-templated transcription"/>
    <property type="evidence" value="ECO:0007669"/>
    <property type="project" value="TreeGrafter"/>
</dbReference>
<evidence type="ECO:0000313" key="8">
    <source>
        <dbReference type="EMBL" id="ANJ67105.1"/>
    </source>
</evidence>
<dbReference type="InterPro" id="IPR036390">
    <property type="entry name" value="WH_DNA-bd_sf"/>
</dbReference>
<dbReference type="EMBL" id="CP016027">
    <property type="protein sequence ID" value="ANJ67105.1"/>
    <property type="molecule type" value="Genomic_DNA"/>
</dbReference>
<comment type="similarity">
    <text evidence="1">Belongs to the Fur family.</text>
</comment>
<dbReference type="Proteomes" id="UP000078596">
    <property type="component" value="Chromosome"/>
</dbReference>
<organism evidence="8 9">
    <name type="scientific">Halothiobacillus diazotrophicus</name>
    <dbReference type="NCBI Taxonomy" id="1860122"/>
    <lineage>
        <taxon>Bacteria</taxon>
        <taxon>Pseudomonadati</taxon>
        <taxon>Pseudomonadota</taxon>
        <taxon>Gammaproteobacteria</taxon>
        <taxon>Chromatiales</taxon>
        <taxon>Halothiobacillaceae</taxon>
        <taxon>Halothiobacillus</taxon>
    </lineage>
</organism>
<sequence length="158" mass="17480">MPCSNHQQCAPTAIAHAEAVCLARGARLTAIRRAVLMEIWADHEGTKAYELISRLSREGNSVKPPTVYRALDFLLAHGLIHRIESLNAFVGCSHPEAPHQAIMLICDRCGTIREQSSDELNALLAGIAQRQQFSTFQQSIELHGLCLDCQPDRIRPAE</sequence>
<evidence type="ECO:0000256" key="5">
    <source>
        <dbReference type="ARBA" id="ARBA00023125"/>
    </source>
</evidence>
<feature type="binding site" evidence="7">
    <location>
        <position position="146"/>
    </location>
    <ligand>
        <name>Zn(2+)</name>
        <dbReference type="ChEBI" id="CHEBI:29105"/>
    </ligand>
</feature>
<comment type="cofactor">
    <cofactor evidence="7">
        <name>Zn(2+)</name>
        <dbReference type="ChEBI" id="CHEBI:29105"/>
    </cofactor>
    <text evidence="7">Binds 1 zinc ion per subunit.</text>
</comment>
<proteinExistence type="inferred from homology"/>
<dbReference type="GO" id="GO:0008270">
    <property type="term" value="F:zinc ion binding"/>
    <property type="evidence" value="ECO:0007669"/>
    <property type="project" value="TreeGrafter"/>
</dbReference>
<keyword evidence="5" id="KW-0238">DNA-binding</keyword>
<dbReference type="OrthoDB" id="9801127at2"/>
<evidence type="ECO:0000256" key="4">
    <source>
        <dbReference type="ARBA" id="ARBA00023015"/>
    </source>
</evidence>
<evidence type="ECO:0000256" key="3">
    <source>
        <dbReference type="ARBA" id="ARBA00022833"/>
    </source>
</evidence>
<dbReference type="PANTHER" id="PTHR33202:SF6">
    <property type="entry name" value="ZINC UPTAKE REGULATION PROTEIN"/>
    <property type="match status" value="1"/>
</dbReference>
<dbReference type="Gene3D" id="3.30.1490.190">
    <property type="match status" value="1"/>
</dbReference>
<dbReference type="InterPro" id="IPR043135">
    <property type="entry name" value="Fur_C"/>
</dbReference>
<dbReference type="GO" id="GO:0003700">
    <property type="term" value="F:DNA-binding transcription factor activity"/>
    <property type="evidence" value="ECO:0007669"/>
    <property type="project" value="InterPro"/>
</dbReference>
<dbReference type="GO" id="GO:0000976">
    <property type="term" value="F:transcription cis-regulatory region binding"/>
    <property type="evidence" value="ECO:0007669"/>
    <property type="project" value="TreeGrafter"/>
</dbReference>
<keyword evidence="4" id="KW-0805">Transcription regulation</keyword>
<dbReference type="Gene3D" id="1.10.10.10">
    <property type="entry name" value="Winged helix-like DNA-binding domain superfamily/Winged helix DNA-binding domain"/>
    <property type="match status" value="1"/>
</dbReference>
<reference evidence="8 9" key="1">
    <citation type="submission" date="2016-06" db="EMBL/GenBank/DDBJ databases">
        <title>Insight into the functional genes involving in sulfur oxidation in Pearl River water.</title>
        <authorList>
            <person name="Luo J."/>
            <person name="Tan X."/>
            <person name="Lin W."/>
        </authorList>
    </citation>
    <scope>NUCLEOTIDE SEQUENCE [LARGE SCALE GENOMIC DNA]</scope>
    <source>
        <strain evidence="8 9">LS2</strain>
    </source>
</reference>
<keyword evidence="6" id="KW-0804">Transcription</keyword>